<reference evidence="1" key="2">
    <citation type="journal article" date="2015" name="Fish Shellfish Immunol.">
        <title>Early steps in the European eel (Anguilla anguilla)-Vibrio vulnificus interaction in the gills: Role of the RtxA13 toxin.</title>
        <authorList>
            <person name="Callol A."/>
            <person name="Pajuelo D."/>
            <person name="Ebbesson L."/>
            <person name="Teles M."/>
            <person name="MacKenzie S."/>
            <person name="Amaro C."/>
        </authorList>
    </citation>
    <scope>NUCLEOTIDE SEQUENCE</scope>
</reference>
<protein>
    <submittedName>
        <fullName evidence="1">Uncharacterized protein</fullName>
    </submittedName>
</protein>
<evidence type="ECO:0000313" key="1">
    <source>
        <dbReference type="EMBL" id="JAH11018.1"/>
    </source>
</evidence>
<sequence>MLRLSLFRADRIMAEKRRELNVGSQLRVCHRQPSELLLSMG</sequence>
<dbReference type="EMBL" id="GBXM01097559">
    <property type="protein sequence ID" value="JAH11018.1"/>
    <property type="molecule type" value="Transcribed_RNA"/>
</dbReference>
<dbReference type="AlphaFoldDB" id="A0A0E9Q4I2"/>
<accession>A0A0E9Q4I2</accession>
<organism evidence="1">
    <name type="scientific">Anguilla anguilla</name>
    <name type="common">European freshwater eel</name>
    <name type="synonym">Muraena anguilla</name>
    <dbReference type="NCBI Taxonomy" id="7936"/>
    <lineage>
        <taxon>Eukaryota</taxon>
        <taxon>Metazoa</taxon>
        <taxon>Chordata</taxon>
        <taxon>Craniata</taxon>
        <taxon>Vertebrata</taxon>
        <taxon>Euteleostomi</taxon>
        <taxon>Actinopterygii</taxon>
        <taxon>Neopterygii</taxon>
        <taxon>Teleostei</taxon>
        <taxon>Anguilliformes</taxon>
        <taxon>Anguillidae</taxon>
        <taxon>Anguilla</taxon>
    </lineage>
</organism>
<reference evidence="1" key="1">
    <citation type="submission" date="2014-11" db="EMBL/GenBank/DDBJ databases">
        <authorList>
            <person name="Amaro Gonzalez C."/>
        </authorList>
    </citation>
    <scope>NUCLEOTIDE SEQUENCE</scope>
</reference>
<name>A0A0E9Q4I2_ANGAN</name>
<proteinExistence type="predicted"/>